<proteinExistence type="predicted"/>
<name>A0A9D1YNQ4_9FIRM</name>
<dbReference type="Proteomes" id="UP000824007">
    <property type="component" value="Unassembled WGS sequence"/>
</dbReference>
<keyword evidence="2" id="KW-0732">Signal</keyword>
<feature type="compositionally biased region" description="Low complexity" evidence="1">
    <location>
        <begin position="79"/>
        <end position="95"/>
    </location>
</feature>
<dbReference type="EMBL" id="DXDD01000024">
    <property type="protein sequence ID" value="HIY59451.1"/>
    <property type="molecule type" value="Genomic_DNA"/>
</dbReference>
<dbReference type="InterPro" id="IPR023365">
    <property type="entry name" value="Sortase_dom-sf"/>
</dbReference>
<dbReference type="Gene3D" id="2.40.260.10">
    <property type="entry name" value="Sortase"/>
    <property type="match status" value="1"/>
</dbReference>
<reference evidence="3" key="1">
    <citation type="journal article" date="2021" name="PeerJ">
        <title>Extensive microbial diversity within the chicken gut microbiome revealed by metagenomics and culture.</title>
        <authorList>
            <person name="Gilroy R."/>
            <person name="Ravi A."/>
            <person name="Getino M."/>
            <person name="Pursley I."/>
            <person name="Horton D.L."/>
            <person name="Alikhan N.F."/>
            <person name="Baker D."/>
            <person name="Gharbi K."/>
            <person name="Hall N."/>
            <person name="Watson M."/>
            <person name="Adriaenssens E.M."/>
            <person name="Foster-Nyarko E."/>
            <person name="Jarju S."/>
            <person name="Secka A."/>
            <person name="Antonio M."/>
            <person name="Oren A."/>
            <person name="Chaudhuri R.R."/>
            <person name="La Ragione R."/>
            <person name="Hildebrand F."/>
            <person name="Pallen M.J."/>
        </authorList>
    </citation>
    <scope>NUCLEOTIDE SEQUENCE</scope>
    <source>
        <strain evidence="3">ChiSxjej3B15-24422</strain>
    </source>
</reference>
<dbReference type="SUPFAM" id="SSF63817">
    <property type="entry name" value="Sortase"/>
    <property type="match status" value="1"/>
</dbReference>
<feature type="signal peptide" evidence="2">
    <location>
        <begin position="1"/>
        <end position="32"/>
    </location>
</feature>
<sequence length="304" mass="33622">MKHGKKTLYSRKIISLLAAVLSALLLSACGGAKTEGDQQTAEAAENAGQQELPEEDADAPESQTAQNGSGRPETEAAEADAAGTNAAGTAGAAENAGDETAGDETASNSLSAWLTEEGYLDLDSLHRINPDIYAWLDIPGTDISFPILQSAEDEYFYLSHNESKEADDGGCIYTEYFNRKDFSDPNTVIYGRNVDGRFALLHQFQDRDFFDANRTLNIYLEDRVLRYQIFAAYNYDDRHLIKIYDFWDKDIFSSYLETVFSQRAMDAYVDDSAEVTAEDKIITLSTGVTGQDDRRYLVQAVLVS</sequence>
<accession>A0A9D1YNQ4</accession>
<organism evidence="3 4">
    <name type="scientific">Candidatus Eisenbergiella pullistercoris</name>
    <dbReference type="NCBI Taxonomy" id="2838555"/>
    <lineage>
        <taxon>Bacteria</taxon>
        <taxon>Bacillati</taxon>
        <taxon>Bacillota</taxon>
        <taxon>Clostridia</taxon>
        <taxon>Lachnospirales</taxon>
        <taxon>Lachnospiraceae</taxon>
        <taxon>Eisenbergiella</taxon>
    </lineage>
</organism>
<evidence type="ECO:0000313" key="3">
    <source>
        <dbReference type="EMBL" id="HIY59451.1"/>
    </source>
</evidence>
<gene>
    <name evidence="3" type="ORF">H9831_02035</name>
</gene>
<evidence type="ECO:0000256" key="1">
    <source>
        <dbReference type="SAM" id="MobiDB-lite"/>
    </source>
</evidence>
<comment type="caution">
    <text evidence="3">The sequence shown here is derived from an EMBL/GenBank/DDBJ whole genome shotgun (WGS) entry which is preliminary data.</text>
</comment>
<reference evidence="3" key="2">
    <citation type="submission" date="2021-04" db="EMBL/GenBank/DDBJ databases">
        <authorList>
            <person name="Gilroy R."/>
        </authorList>
    </citation>
    <scope>NUCLEOTIDE SEQUENCE</scope>
    <source>
        <strain evidence="3">ChiSxjej3B15-24422</strain>
    </source>
</reference>
<evidence type="ECO:0000256" key="2">
    <source>
        <dbReference type="SAM" id="SignalP"/>
    </source>
</evidence>
<feature type="chain" id="PRO_5038888185" evidence="2">
    <location>
        <begin position="33"/>
        <end position="304"/>
    </location>
</feature>
<dbReference type="AlphaFoldDB" id="A0A9D1YNQ4"/>
<protein>
    <submittedName>
        <fullName evidence="3">Class B sortase</fullName>
    </submittedName>
</protein>
<evidence type="ECO:0000313" key="4">
    <source>
        <dbReference type="Proteomes" id="UP000824007"/>
    </source>
</evidence>
<dbReference type="PROSITE" id="PS51257">
    <property type="entry name" value="PROKAR_LIPOPROTEIN"/>
    <property type="match status" value="1"/>
</dbReference>
<dbReference type="InterPro" id="IPR009835">
    <property type="entry name" value="SrtB"/>
</dbReference>
<dbReference type="CDD" id="cd05826">
    <property type="entry name" value="Sortase_B"/>
    <property type="match status" value="1"/>
</dbReference>
<feature type="region of interest" description="Disordered" evidence="1">
    <location>
        <begin position="35"/>
        <end position="107"/>
    </location>
</feature>